<organism evidence="2 3">
    <name type="scientific">Vitreoscilla massiliensis</name>
    <dbReference type="NCBI Taxonomy" id="1689272"/>
    <lineage>
        <taxon>Bacteria</taxon>
        <taxon>Pseudomonadati</taxon>
        <taxon>Pseudomonadota</taxon>
        <taxon>Betaproteobacteria</taxon>
        <taxon>Neisseriales</taxon>
        <taxon>Neisseriaceae</taxon>
        <taxon>Vitreoscilla</taxon>
    </lineage>
</organism>
<sequence>MRIQELDRINELAQIARNVGLSAAEAAERASLRQTYLRKMRGQLTNTLAKVTVLDPEGTDVTPLKLRAHQWSGNMQQVSE</sequence>
<evidence type="ECO:0000313" key="3">
    <source>
        <dbReference type="Proteomes" id="UP000832011"/>
    </source>
</evidence>
<gene>
    <name evidence="2" type="ORF">LVJ82_09500</name>
</gene>
<dbReference type="InterPro" id="IPR009242">
    <property type="entry name" value="DUF896"/>
</dbReference>
<dbReference type="RefSeq" id="WP_058304746.1">
    <property type="nucleotide sequence ID" value="NZ_CABKVG010000004.1"/>
</dbReference>
<keyword evidence="3" id="KW-1185">Reference proteome</keyword>
<protein>
    <submittedName>
        <fullName evidence="2">DUF896 domain-containing protein</fullName>
    </submittedName>
</protein>
<accession>A0ABY4E6T1</accession>
<evidence type="ECO:0000256" key="1">
    <source>
        <dbReference type="ARBA" id="ARBA00022490"/>
    </source>
</evidence>
<keyword evidence="1" id="KW-0963">Cytoplasm</keyword>
<dbReference type="EMBL" id="CP091511">
    <property type="protein sequence ID" value="UOO91172.1"/>
    <property type="molecule type" value="Genomic_DNA"/>
</dbReference>
<dbReference type="PANTHER" id="PTHR37300:SF1">
    <property type="entry name" value="UPF0291 PROTEIN YNZC"/>
    <property type="match status" value="1"/>
</dbReference>
<dbReference type="PANTHER" id="PTHR37300">
    <property type="entry name" value="UPF0291 PROTEIN CBO2609/CLC_2481"/>
    <property type="match status" value="1"/>
</dbReference>
<reference evidence="2 3" key="1">
    <citation type="journal article" date="2022" name="Res Sq">
        <title>Evolution of multicellular longitudinally dividing oral cavity symbionts (Neisseriaceae).</title>
        <authorList>
            <person name="Nyongesa S."/>
            <person name="Weber P."/>
            <person name="Bernet E."/>
            <person name="Pullido F."/>
            <person name="Nieckarz M."/>
            <person name="Delaby M."/>
            <person name="Nieves C."/>
            <person name="Viehboeck T."/>
            <person name="Krause N."/>
            <person name="Rivera-Millot A."/>
            <person name="Nakamura A."/>
            <person name="Vischer N."/>
            <person name="VanNieuwenhze M."/>
            <person name="Brun Y."/>
            <person name="Cava F."/>
            <person name="Bulgheresi S."/>
            <person name="Veyrier F."/>
        </authorList>
    </citation>
    <scope>NUCLEOTIDE SEQUENCE [LARGE SCALE GENOMIC DNA]</scope>
    <source>
        <strain evidence="2 3">SN4</strain>
    </source>
</reference>
<proteinExistence type="inferred from homology"/>
<evidence type="ECO:0000313" key="2">
    <source>
        <dbReference type="EMBL" id="UOO91172.1"/>
    </source>
</evidence>
<dbReference type="Pfam" id="PF05979">
    <property type="entry name" value="DUF896"/>
    <property type="match status" value="1"/>
</dbReference>
<dbReference type="Gene3D" id="1.10.287.540">
    <property type="entry name" value="Helix hairpin bin"/>
    <property type="match status" value="1"/>
</dbReference>
<dbReference type="SUPFAM" id="SSF158221">
    <property type="entry name" value="YnzC-like"/>
    <property type="match status" value="1"/>
</dbReference>
<name>A0ABY4E6T1_9NEIS</name>
<dbReference type="HAMAP" id="MF_01103">
    <property type="entry name" value="UPF0291"/>
    <property type="match status" value="1"/>
</dbReference>
<dbReference type="Proteomes" id="UP000832011">
    <property type="component" value="Chromosome"/>
</dbReference>